<protein>
    <recommendedName>
        <fullName evidence="1">DUF3631 domain-containing protein</fullName>
    </recommendedName>
</protein>
<dbReference type="InterPro" id="IPR022081">
    <property type="entry name" value="DUF3631"/>
</dbReference>
<gene>
    <name evidence="2" type="ORF">SAMN05216206_3453</name>
</gene>
<name>A0A1I3NE91_9PSED</name>
<keyword evidence="3" id="KW-1185">Reference proteome</keyword>
<organism evidence="2 3">
    <name type="scientific">Pseudomonas guineae</name>
    <dbReference type="NCBI Taxonomy" id="425504"/>
    <lineage>
        <taxon>Bacteria</taxon>
        <taxon>Pseudomonadati</taxon>
        <taxon>Pseudomonadota</taxon>
        <taxon>Gammaproteobacteria</taxon>
        <taxon>Pseudomonadales</taxon>
        <taxon>Pseudomonadaceae</taxon>
        <taxon>Pseudomonas</taxon>
    </lineage>
</organism>
<evidence type="ECO:0000259" key="1">
    <source>
        <dbReference type="Pfam" id="PF12307"/>
    </source>
</evidence>
<dbReference type="AlphaFoldDB" id="A0A1I3NE91"/>
<dbReference type="Pfam" id="PF12307">
    <property type="entry name" value="DUF3631"/>
    <property type="match status" value="1"/>
</dbReference>
<evidence type="ECO:0000313" key="3">
    <source>
        <dbReference type="Proteomes" id="UP000243606"/>
    </source>
</evidence>
<accession>A0A1I3NE91</accession>
<proteinExistence type="predicted"/>
<feature type="domain" description="DUF3631" evidence="1">
    <location>
        <begin position="69"/>
        <end position="249"/>
    </location>
</feature>
<dbReference type="Proteomes" id="UP000243606">
    <property type="component" value="Unassembled WGS sequence"/>
</dbReference>
<evidence type="ECO:0000313" key="2">
    <source>
        <dbReference type="EMBL" id="SFJ07634.1"/>
    </source>
</evidence>
<dbReference type="STRING" id="425504.SAMN05216206_3453"/>
<dbReference type="EMBL" id="FOQL01000005">
    <property type="protein sequence ID" value="SFJ07634.1"/>
    <property type="molecule type" value="Genomic_DNA"/>
</dbReference>
<sequence>MIDEVDAFLAEHEEARGILNAGFTRDTAFVIRCVGDDHTPTRFNVWGAKALCGIGKIADTLADRSIPLRLRRKMTGERTVKIRHADPAAFAELAGKLARFAIDNRDAVRFARPAEIEGLNDRANDCWEPLLAVAEVAGGDWPRLARSAAVTLHGLEEDAPSIGAELLASIREAFDSKRTDHLPTAAMLEALAEDEEAPWAAWNRGKPMTPHQLAKRLSEFGIKPGTIRVGIRTAKGYRREQFTEAFDRYLSADTPATSVTPSQPNSHRAFSDIGSVTIAANVTGKKPLQANNYEACDVVTDRSGVQSADQTAEYF</sequence>
<reference evidence="3" key="1">
    <citation type="submission" date="2016-10" db="EMBL/GenBank/DDBJ databases">
        <authorList>
            <person name="Varghese N."/>
            <person name="Submissions S."/>
        </authorList>
    </citation>
    <scope>NUCLEOTIDE SEQUENCE [LARGE SCALE GENOMIC DNA]</scope>
    <source>
        <strain evidence="3">LMG 24016</strain>
    </source>
</reference>